<comment type="caution">
    <text evidence="5">The sequence shown here is derived from an EMBL/GenBank/DDBJ whole genome shotgun (WGS) entry which is preliminary data.</text>
</comment>
<dbReference type="OrthoDB" id="292693at2759"/>
<gene>
    <name evidence="5" type="ORF">CROQUDRAFT_725849</name>
</gene>
<comment type="function">
    <text evidence="3">Required for the function of coenzyme Q in the respiratory chain. May serve as a chaperone or may be involved in the transport of Q6 from its site of synthesis to the catalytic sites of the respiratory complexes.</text>
</comment>
<dbReference type="Pfam" id="PF03364">
    <property type="entry name" value="Polyketide_cyc"/>
    <property type="match status" value="1"/>
</dbReference>
<reference evidence="5" key="1">
    <citation type="submission" date="2013-11" db="EMBL/GenBank/DDBJ databases">
        <title>Genome sequence of the fusiform rust pathogen reveals effectors for host alternation and coevolution with pine.</title>
        <authorList>
            <consortium name="DOE Joint Genome Institute"/>
            <person name="Smith K."/>
            <person name="Pendleton A."/>
            <person name="Kubisiak T."/>
            <person name="Anderson C."/>
            <person name="Salamov A."/>
            <person name="Aerts A."/>
            <person name="Riley R."/>
            <person name="Clum A."/>
            <person name="Lindquist E."/>
            <person name="Ence D."/>
            <person name="Campbell M."/>
            <person name="Kronenberg Z."/>
            <person name="Feau N."/>
            <person name="Dhillon B."/>
            <person name="Hamelin R."/>
            <person name="Burleigh J."/>
            <person name="Smith J."/>
            <person name="Yandell M."/>
            <person name="Nelson C."/>
            <person name="Grigoriev I."/>
            <person name="Davis J."/>
        </authorList>
    </citation>
    <scope>NUCLEOTIDE SEQUENCE</scope>
    <source>
        <strain evidence="5">G11</strain>
    </source>
</reference>
<dbReference type="EMBL" id="MU167405">
    <property type="protein sequence ID" value="KAG0141041.1"/>
    <property type="molecule type" value="Genomic_DNA"/>
</dbReference>
<comment type="subunit">
    <text evidence="2">Interacts with coenzyme Q.</text>
</comment>
<dbReference type="GO" id="GO:0005739">
    <property type="term" value="C:mitochondrion"/>
    <property type="evidence" value="ECO:0007669"/>
    <property type="project" value="TreeGrafter"/>
</dbReference>
<dbReference type="Gene3D" id="3.30.530.20">
    <property type="match status" value="1"/>
</dbReference>
<dbReference type="InterPro" id="IPR005031">
    <property type="entry name" value="COQ10_START"/>
</dbReference>
<evidence type="ECO:0000256" key="2">
    <source>
        <dbReference type="ARBA" id="ARBA00011814"/>
    </source>
</evidence>
<feature type="domain" description="Coenzyme Q-binding protein COQ10 START" evidence="4">
    <location>
        <begin position="77"/>
        <end position="232"/>
    </location>
</feature>
<evidence type="ECO:0000313" key="5">
    <source>
        <dbReference type="EMBL" id="KAG0141041.1"/>
    </source>
</evidence>
<proteinExistence type="inferred from homology"/>
<dbReference type="Proteomes" id="UP000886653">
    <property type="component" value="Unassembled WGS sequence"/>
</dbReference>
<dbReference type="PANTHER" id="PTHR12901:SF10">
    <property type="entry name" value="COENZYME Q-BINDING PROTEIN COQ10, MITOCHONDRIAL"/>
    <property type="match status" value="1"/>
</dbReference>
<accession>A0A9P6N727</accession>
<organism evidence="5 6">
    <name type="scientific">Cronartium quercuum f. sp. fusiforme G11</name>
    <dbReference type="NCBI Taxonomy" id="708437"/>
    <lineage>
        <taxon>Eukaryota</taxon>
        <taxon>Fungi</taxon>
        <taxon>Dikarya</taxon>
        <taxon>Basidiomycota</taxon>
        <taxon>Pucciniomycotina</taxon>
        <taxon>Pucciniomycetes</taxon>
        <taxon>Pucciniales</taxon>
        <taxon>Coleosporiaceae</taxon>
        <taxon>Cronartium</taxon>
    </lineage>
</organism>
<dbReference type="AlphaFoldDB" id="A0A9P6N727"/>
<name>A0A9P6N727_9BASI</name>
<sequence length="272" mass="31445">MLITFSPSAFRLTFQRSSLYCFKYRSCSTSQTRTFFSLPSFPRSTTQDLSTANNLTASDRYSKRGELLIYKETNRLPYTKKQLYAVIADVEKYPHFVPYCLRSNLLSSRALEGHENKRGQDHEPKPWIHGGYSGETHFLESEFVIGYKTFEERYTSHVECRKWEMIKATATHSSLFKHLTSTWKFRSPQEISPKQSLAGNPESSYVSLQLAFTPSPSQPTVGEFFWKSTSERMVLAFESRLEQVYGKQTNEFSHQSQGSLNKSVTELYAQHQ</sequence>
<dbReference type="InterPro" id="IPR023393">
    <property type="entry name" value="START-like_dom_sf"/>
</dbReference>
<dbReference type="CDD" id="cd07813">
    <property type="entry name" value="COQ10p_like"/>
    <property type="match status" value="1"/>
</dbReference>
<dbReference type="InterPro" id="IPR044996">
    <property type="entry name" value="COQ10-like"/>
</dbReference>
<dbReference type="PANTHER" id="PTHR12901">
    <property type="entry name" value="SPERM PROTEIN HOMOLOG"/>
    <property type="match status" value="1"/>
</dbReference>
<dbReference type="GO" id="GO:0048039">
    <property type="term" value="F:ubiquinone binding"/>
    <property type="evidence" value="ECO:0007669"/>
    <property type="project" value="InterPro"/>
</dbReference>
<dbReference type="SUPFAM" id="SSF55961">
    <property type="entry name" value="Bet v1-like"/>
    <property type="match status" value="1"/>
</dbReference>
<evidence type="ECO:0000313" key="6">
    <source>
        <dbReference type="Proteomes" id="UP000886653"/>
    </source>
</evidence>
<dbReference type="GO" id="GO:0045333">
    <property type="term" value="P:cellular respiration"/>
    <property type="evidence" value="ECO:0007669"/>
    <property type="project" value="InterPro"/>
</dbReference>
<evidence type="ECO:0000256" key="1">
    <source>
        <dbReference type="ARBA" id="ARBA00006885"/>
    </source>
</evidence>
<comment type="similarity">
    <text evidence="1">Belongs to the COQ10 family.</text>
</comment>
<evidence type="ECO:0000256" key="3">
    <source>
        <dbReference type="ARBA" id="ARBA00024947"/>
    </source>
</evidence>
<protein>
    <recommendedName>
        <fullName evidence="4">Coenzyme Q-binding protein COQ10 START domain-containing protein</fullName>
    </recommendedName>
</protein>
<keyword evidence="6" id="KW-1185">Reference proteome</keyword>
<evidence type="ECO:0000259" key="4">
    <source>
        <dbReference type="Pfam" id="PF03364"/>
    </source>
</evidence>